<protein>
    <submittedName>
        <fullName evidence="1">Uncharacterized protein</fullName>
    </submittedName>
</protein>
<comment type="caution">
    <text evidence="1">The sequence shown here is derived from an EMBL/GenBank/DDBJ whole genome shotgun (WGS) entry which is preliminary data.</text>
</comment>
<dbReference type="Proteomes" id="UP001060085">
    <property type="component" value="Linkage Group LG02"/>
</dbReference>
<evidence type="ECO:0000313" key="1">
    <source>
        <dbReference type="EMBL" id="KAI5676625.1"/>
    </source>
</evidence>
<proteinExistence type="predicted"/>
<evidence type="ECO:0000313" key="2">
    <source>
        <dbReference type="Proteomes" id="UP001060085"/>
    </source>
</evidence>
<organism evidence="1 2">
    <name type="scientific">Catharanthus roseus</name>
    <name type="common">Madagascar periwinkle</name>
    <name type="synonym">Vinca rosea</name>
    <dbReference type="NCBI Taxonomy" id="4058"/>
    <lineage>
        <taxon>Eukaryota</taxon>
        <taxon>Viridiplantae</taxon>
        <taxon>Streptophyta</taxon>
        <taxon>Embryophyta</taxon>
        <taxon>Tracheophyta</taxon>
        <taxon>Spermatophyta</taxon>
        <taxon>Magnoliopsida</taxon>
        <taxon>eudicotyledons</taxon>
        <taxon>Gunneridae</taxon>
        <taxon>Pentapetalae</taxon>
        <taxon>asterids</taxon>
        <taxon>lamiids</taxon>
        <taxon>Gentianales</taxon>
        <taxon>Apocynaceae</taxon>
        <taxon>Rauvolfioideae</taxon>
        <taxon>Vinceae</taxon>
        <taxon>Catharanthinae</taxon>
        <taxon>Catharanthus</taxon>
    </lineage>
</organism>
<keyword evidence="2" id="KW-1185">Reference proteome</keyword>
<sequence length="110" mass="12658">MELSIVEESPKVKELPHAKAEAKENFEDSGKDERGKLTYKSIKTINFFPSNSYLSFEIYFKEIKVDEYSFNIINYVSCVLGVEDKGKRMEKELGNYLEDLPISPLLNPSL</sequence>
<name>A0ACC0BVA9_CATRO</name>
<dbReference type="EMBL" id="CM044702">
    <property type="protein sequence ID" value="KAI5676625.1"/>
    <property type="molecule type" value="Genomic_DNA"/>
</dbReference>
<reference evidence="2" key="1">
    <citation type="journal article" date="2023" name="Nat. Plants">
        <title>Single-cell RNA sequencing provides a high-resolution roadmap for understanding the multicellular compartmentation of specialized metabolism.</title>
        <authorList>
            <person name="Sun S."/>
            <person name="Shen X."/>
            <person name="Li Y."/>
            <person name="Li Y."/>
            <person name="Wang S."/>
            <person name="Li R."/>
            <person name="Zhang H."/>
            <person name="Shen G."/>
            <person name="Guo B."/>
            <person name="Wei J."/>
            <person name="Xu J."/>
            <person name="St-Pierre B."/>
            <person name="Chen S."/>
            <person name="Sun C."/>
        </authorList>
    </citation>
    <scope>NUCLEOTIDE SEQUENCE [LARGE SCALE GENOMIC DNA]</scope>
</reference>
<accession>A0ACC0BVA9</accession>
<gene>
    <name evidence="1" type="ORF">M9H77_07575</name>
</gene>